<feature type="compositionally biased region" description="Low complexity" evidence="1">
    <location>
        <begin position="734"/>
        <end position="747"/>
    </location>
</feature>
<reference evidence="3" key="1">
    <citation type="journal article" date="2023" name="BMC Genomics">
        <title>Chromosome-level genome assemblies of Cutaneotrichosporon spp. (Trichosporonales, Basidiomycota) reveal imbalanced evolution between nucleotide sequences and chromosome synteny.</title>
        <authorList>
            <person name="Kobayashi Y."/>
            <person name="Kayamori A."/>
            <person name="Aoki K."/>
            <person name="Shiwa Y."/>
            <person name="Matsutani M."/>
            <person name="Fujita N."/>
            <person name="Sugita T."/>
            <person name="Iwasaki W."/>
            <person name="Tanaka N."/>
            <person name="Takashima M."/>
        </authorList>
    </citation>
    <scope>NUCLEOTIDE SEQUENCE</scope>
    <source>
        <strain evidence="3">HIS019</strain>
    </source>
</reference>
<evidence type="ECO:0000259" key="2">
    <source>
        <dbReference type="PROSITE" id="PS50172"/>
    </source>
</evidence>
<accession>A0AA48L8A1</accession>
<protein>
    <recommendedName>
        <fullName evidence="2">BRCT domain-containing protein</fullName>
    </recommendedName>
</protein>
<feature type="compositionally biased region" description="Basic and acidic residues" evidence="1">
    <location>
        <begin position="958"/>
        <end position="967"/>
    </location>
</feature>
<sequence length="1250" mass="134526">MQRWPTLSHTKAFVPRTPVGGAQPVHLPLSPTVTGFATYTPSPPNRPPSPMFGPLKNKFFYVQHAGVDETERVRIETYIKAMEGTVMPHLKGWHILPALILVSPPRDKIIRRFRVKEPDNVHLKEEHELTPAHRRHRVEMLDSILDVEKDQSPQYLRLRNAPPPETLDCEAIVSLYGLINDTPHERAPEGPPYDDEPRRWVTGTGNRSWRVFDVQWFYDYEKQTTWEAVHNFRDHYEITGRWVPARAGTAPSAGMVHSVEPEPLQSVTASVGPHPSHSATEMVAVTISAAENAPDPTPCDPTLPLVYSAPTHSPTPAPPVFTTPPPPASMSLRPLLTPAPPSLTTALAPTNTSATSPPPCSASPPPSSPSPGGPVSPIAVEVEGSTSLSAFIDPQATSPPPDSPLIPPLLNTILPATPQVKELGSPTLSVLGMPSKSAIPQSSPTEPSPTESLPTETTFAVIAPPPTPPLQCLFFPHLASAPTSAPPSSPNRELISLRYLASEGSSSPENPMDAARGSPTQLQASLPAVPTMVDEEQYAAACPGMPVALSSSNERPAEVHAMEGPAVPPSVTAQDDWVSDLQDPPPPSSPPYSPQLEATWLNENPEVTRSPTFGPLDLAGLESPNPDIALDLPNPVVAPSDGSSSITEVEEEMRSAESDKMVADESDEVVAAEREETPATRNDEMVGEESDEMMDIDPFVEPLPASDVPPPSSMVAENLTIPDAALETPVPVIPLTSTESPSGSSLTPSPPSPRPARHSPLAITAAMPPISPTKHIFAPAGAPLRLVLVGCSVAFRRALEANGAYITTIQESPHFVVLHLKSGETVDTYPDLLTQQAQFSSPFHVNVVTSQWVFNCISADDLCDWRRHKVTVPVPALALPTPTKSSPSSPIKGSPSSSPLQPPPFVTAKPPPVSSTKPTKASTSTKGNLQKPVDYRDVDSDPPEMGSGDGGIVEDERDLAHGRDPLDNGRSSLLTSPPYAKNDSLPLILTAADDDHEGEPVEPVEPVEPAEPGGAEEIPEPTWQKPSHRAATLAMVAALNGMPSQSEVTERDFMKRKFGVDGAALAASTIRRQYNGFLNQQCVGYRRRIFGDGGPNCHVGPAVGVPATDVEEPLWASAGHKEAVEALIAAVCAFPEPIKTSLYKWLSNATFGPTAVKGVSFYPQYKYYLKQRVPSIEAMFAYDRSSNASGPYAQPRHFDAPGTNKDSEDECDNMDDHHLDDEPVPELEWKQQQRVPNLEAMFLYSSNRRG</sequence>
<organism evidence="3 4">
    <name type="scientific">Cutaneotrichosporon cavernicola</name>
    <dbReference type="NCBI Taxonomy" id="279322"/>
    <lineage>
        <taxon>Eukaryota</taxon>
        <taxon>Fungi</taxon>
        <taxon>Dikarya</taxon>
        <taxon>Basidiomycota</taxon>
        <taxon>Agaricomycotina</taxon>
        <taxon>Tremellomycetes</taxon>
        <taxon>Trichosporonales</taxon>
        <taxon>Trichosporonaceae</taxon>
        <taxon>Cutaneotrichosporon</taxon>
    </lineage>
</organism>
<feature type="compositionally biased region" description="Low complexity" evidence="1">
    <location>
        <begin position="442"/>
        <end position="453"/>
    </location>
</feature>
<name>A0AA48L8A1_9TREE</name>
<feature type="compositionally biased region" description="Low complexity" evidence="1">
    <location>
        <begin position="331"/>
        <end position="355"/>
    </location>
</feature>
<feature type="compositionally biased region" description="Basic and acidic residues" evidence="1">
    <location>
        <begin position="652"/>
        <end position="663"/>
    </location>
</feature>
<feature type="compositionally biased region" description="Pro residues" evidence="1">
    <location>
        <begin position="356"/>
        <end position="374"/>
    </location>
</feature>
<evidence type="ECO:0000313" key="3">
    <source>
        <dbReference type="EMBL" id="BEI93716.1"/>
    </source>
</evidence>
<dbReference type="GeneID" id="85497586"/>
<gene>
    <name evidence="3" type="ORF">CcaverHIS019_0601750</name>
</gene>
<feature type="compositionally biased region" description="Low complexity" evidence="1">
    <location>
        <begin position="880"/>
        <end position="899"/>
    </location>
</feature>
<feature type="region of interest" description="Disordered" evidence="1">
    <location>
        <begin position="500"/>
        <end position="522"/>
    </location>
</feature>
<evidence type="ECO:0000313" key="4">
    <source>
        <dbReference type="Proteomes" id="UP001233271"/>
    </source>
</evidence>
<evidence type="ECO:0000256" key="1">
    <source>
        <dbReference type="SAM" id="MobiDB-lite"/>
    </source>
</evidence>
<feature type="region of interest" description="Disordered" evidence="1">
    <location>
        <begin position="1188"/>
        <end position="1222"/>
    </location>
</feature>
<feature type="region of interest" description="Disordered" evidence="1">
    <location>
        <begin position="877"/>
        <end position="982"/>
    </location>
</feature>
<proteinExistence type="predicted"/>
<feature type="compositionally biased region" description="Low complexity" evidence="1">
    <location>
        <begin position="302"/>
        <end position="312"/>
    </location>
</feature>
<feature type="compositionally biased region" description="Polar residues" evidence="1">
    <location>
        <begin position="601"/>
        <end position="611"/>
    </location>
</feature>
<feature type="compositionally biased region" description="Low complexity" evidence="1">
    <location>
        <begin position="914"/>
        <end position="926"/>
    </location>
</feature>
<dbReference type="InterPro" id="IPR001357">
    <property type="entry name" value="BRCT_dom"/>
</dbReference>
<feature type="region of interest" description="Disordered" evidence="1">
    <location>
        <begin position="549"/>
        <end position="689"/>
    </location>
</feature>
<feature type="domain" description="BRCT" evidence="2">
    <location>
        <begin position="795"/>
        <end position="870"/>
    </location>
</feature>
<dbReference type="PROSITE" id="PS50172">
    <property type="entry name" value="BRCT"/>
    <property type="match status" value="1"/>
</dbReference>
<feature type="compositionally biased region" description="Pro residues" evidence="1">
    <location>
        <begin position="900"/>
        <end position="913"/>
    </location>
</feature>
<feature type="region of interest" description="Disordered" evidence="1">
    <location>
        <begin position="434"/>
        <end position="453"/>
    </location>
</feature>
<feature type="region of interest" description="Disordered" evidence="1">
    <location>
        <begin position="995"/>
        <end position="1024"/>
    </location>
</feature>
<feature type="region of interest" description="Disordered" evidence="1">
    <location>
        <begin position="292"/>
        <end position="379"/>
    </location>
</feature>
<dbReference type="RefSeq" id="XP_060458981.1">
    <property type="nucleotide sequence ID" value="XM_060602604.1"/>
</dbReference>
<dbReference type="EMBL" id="AP028217">
    <property type="protein sequence ID" value="BEI93716.1"/>
    <property type="molecule type" value="Genomic_DNA"/>
</dbReference>
<feature type="compositionally biased region" description="Pro residues" evidence="1">
    <location>
        <begin position="313"/>
        <end position="328"/>
    </location>
</feature>
<feature type="compositionally biased region" description="Pro residues" evidence="1">
    <location>
        <begin position="583"/>
        <end position="593"/>
    </location>
</feature>
<keyword evidence="4" id="KW-1185">Reference proteome</keyword>
<dbReference type="Proteomes" id="UP001233271">
    <property type="component" value="Chromosome 6"/>
</dbReference>
<feature type="region of interest" description="Disordered" evidence="1">
    <location>
        <begin position="733"/>
        <end position="759"/>
    </location>
</feature>
<feature type="compositionally biased region" description="Basic and acidic residues" evidence="1">
    <location>
        <begin position="671"/>
        <end position="684"/>
    </location>
</feature>
<dbReference type="KEGG" id="ccac:CcaHIS019_0601750"/>
<dbReference type="AlphaFoldDB" id="A0AA48L8A1"/>